<dbReference type="PATRIC" id="fig|1229521.3.peg.953"/>
<keyword evidence="4 8" id="KW-0819">tRNA processing</keyword>
<keyword evidence="5 8" id="KW-0547">Nucleotide-binding</keyword>
<dbReference type="GO" id="GO:0005737">
    <property type="term" value="C:cytoplasm"/>
    <property type="evidence" value="ECO:0007669"/>
    <property type="project" value="UniProtKB-SubCell"/>
</dbReference>
<dbReference type="Proteomes" id="UP000019464">
    <property type="component" value="Unassembled WGS sequence"/>
</dbReference>
<name>W9UY97_9GAMM</name>
<gene>
    <name evidence="8 10" type="primary">tilS</name>
    <name evidence="10" type="ORF">D791_00941</name>
</gene>
<dbReference type="InterPro" id="IPR012795">
    <property type="entry name" value="tRNA_Ile_lys_synt_N"/>
</dbReference>
<reference evidence="10 11" key="2">
    <citation type="journal article" date="2015" name="Syst. Appl. Microbiol.">
        <title>Nitrincola nitratireducens sp. nov. isolated from a haloalkaline crater lake.</title>
        <authorList>
            <person name="Singh A."/>
            <person name="Vaidya B."/>
            <person name="Tanuku N.R."/>
            <person name="Pinnaka A.K."/>
        </authorList>
    </citation>
    <scope>NUCLEOTIDE SEQUENCE [LARGE SCALE GENOMIC DNA]</scope>
    <source>
        <strain evidence="10 11">AK23</strain>
    </source>
</reference>
<dbReference type="InterPro" id="IPR014729">
    <property type="entry name" value="Rossmann-like_a/b/a_fold"/>
</dbReference>
<dbReference type="InterPro" id="IPR012796">
    <property type="entry name" value="Lysidine-tRNA-synth_C"/>
</dbReference>
<evidence type="ECO:0000313" key="10">
    <source>
        <dbReference type="EMBL" id="EXJ12059.1"/>
    </source>
</evidence>
<keyword evidence="3 8" id="KW-0436">Ligase</keyword>
<dbReference type="NCBIfam" id="TIGR02433">
    <property type="entry name" value="lysidine_TilS_C"/>
    <property type="match status" value="1"/>
</dbReference>
<comment type="subcellular location">
    <subcellularLocation>
        <location evidence="1 8">Cytoplasm</location>
    </subcellularLocation>
</comment>
<dbReference type="EMBL" id="AONB01000003">
    <property type="protein sequence ID" value="EXJ12059.1"/>
    <property type="molecule type" value="Genomic_DNA"/>
</dbReference>
<feature type="binding site" evidence="8">
    <location>
        <begin position="25"/>
        <end position="30"/>
    </location>
    <ligand>
        <name>ATP</name>
        <dbReference type="ChEBI" id="CHEBI:30616"/>
    </ligand>
</feature>
<dbReference type="InterPro" id="IPR015262">
    <property type="entry name" value="tRNA_Ile_lys_synt_subst-bd"/>
</dbReference>
<dbReference type="InterPro" id="IPR012094">
    <property type="entry name" value="tRNA_Ile_lys_synt"/>
</dbReference>
<comment type="domain">
    <text evidence="8">The N-terminal region contains the highly conserved SGGXDS motif, predicted to be a P-loop motif involved in ATP binding.</text>
</comment>
<dbReference type="AlphaFoldDB" id="W9UY97"/>
<dbReference type="EC" id="6.3.4.19" evidence="8"/>
<dbReference type="Pfam" id="PF09179">
    <property type="entry name" value="TilS"/>
    <property type="match status" value="1"/>
</dbReference>
<sequence>MNPVVALQALAGAHPDVRRWVIAYSGGLDSEVLLSAATQAFPVSSLLAIHVNHQLQDGAVAWSEHCRQRCTELNVAFVCVIVSPLSSSEQDARNARYQAFADHLGEGDALLMAHHADDQAETLIYRLVRGAGVRGLAAIPTERPFYSSKILRPFLSVSRRTLEAWAHEQHLNWIEDPSNKKEDYARNYIRLRVLPELQTRWPQVVGRLAKTASYMTEADKVLVEVAQQDLHSLLSKCESISVAPLLRLSIPRQHNVLRYWIHQRGGELDESSLQSIRKQLLCEQPSSSASVQVSKTHRICGYRQHLFYLPLTLPLIEVFERQLNMVAGTYTLETGILTIEGECLAIGSVTLIYRQGGERLRPRGRGGSVSLKQLLQEKGIPPWWRENWPVLMMGDTLVAVPSVCFTDNWPNECNLRVIWHPFGLSEEPFFATV</sequence>
<keyword evidence="11" id="KW-1185">Reference proteome</keyword>
<dbReference type="RefSeq" id="WP_051514177.1">
    <property type="nucleotide sequence ID" value="NZ_AONB01000003.1"/>
</dbReference>
<comment type="catalytic activity">
    <reaction evidence="7 8">
        <text>cytidine(34) in tRNA(Ile2) + L-lysine + ATP = lysidine(34) in tRNA(Ile2) + AMP + diphosphate + H(+)</text>
        <dbReference type="Rhea" id="RHEA:43744"/>
        <dbReference type="Rhea" id="RHEA-COMP:10625"/>
        <dbReference type="Rhea" id="RHEA-COMP:10670"/>
        <dbReference type="ChEBI" id="CHEBI:15378"/>
        <dbReference type="ChEBI" id="CHEBI:30616"/>
        <dbReference type="ChEBI" id="CHEBI:32551"/>
        <dbReference type="ChEBI" id="CHEBI:33019"/>
        <dbReference type="ChEBI" id="CHEBI:82748"/>
        <dbReference type="ChEBI" id="CHEBI:83665"/>
        <dbReference type="ChEBI" id="CHEBI:456215"/>
        <dbReference type="EC" id="6.3.4.19"/>
    </reaction>
</comment>
<evidence type="ECO:0000259" key="9">
    <source>
        <dbReference type="SMART" id="SM00977"/>
    </source>
</evidence>
<evidence type="ECO:0000256" key="6">
    <source>
        <dbReference type="ARBA" id="ARBA00022840"/>
    </source>
</evidence>
<evidence type="ECO:0000256" key="2">
    <source>
        <dbReference type="ARBA" id="ARBA00022490"/>
    </source>
</evidence>
<evidence type="ECO:0000256" key="4">
    <source>
        <dbReference type="ARBA" id="ARBA00022694"/>
    </source>
</evidence>
<protein>
    <recommendedName>
        <fullName evidence="8">tRNA(Ile)-lysidine synthase</fullName>
        <ecNumber evidence="8">6.3.4.19</ecNumber>
    </recommendedName>
    <alternativeName>
        <fullName evidence="8">tRNA(Ile)-2-lysyl-cytidine synthase</fullName>
    </alternativeName>
    <alternativeName>
        <fullName evidence="8">tRNA(Ile)-lysidine synthetase</fullName>
    </alternativeName>
</protein>
<dbReference type="PANTHER" id="PTHR43033:SF1">
    <property type="entry name" value="TRNA(ILE)-LYSIDINE SYNTHASE-RELATED"/>
    <property type="match status" value="1"/>
</dbReference>
<dbReference type="Gene3D" id="3.40.50.620">
    <property type="entry name" value="HUPs"/>
    <property type="match status" value="1"/>
</dbReference>
<proteinExistence type="inferred from homology"/>
<dbReference type="HAMAP" id="MF_01161">
    <property type="entry name" value="tRNA_Ile_lys_synt"/>
    <property type="match status" value="1"/>
</dbReference>
<accession>W9UY97</accession>
<comment type="similarity">
    <text evidence="8">Belongs to the tRNA(Ile)-lysidine synthase family.</text>
</comment>
<dbReference type="GO" id="GO:0006400">
    <property type="term" value="P:tRNA modification"/>
    <property type="evidence" value="ECO:0007669"/>
    <property type="project" value="UniProtKB-UniRule"/>
</dbReference>
<dbReference type="Pfam" id="PF01171">
    <property type="entry name" value="ATP_bind_3"/>
    <property type="match status" value="1"/>
</dbReference>
<keyword evidence="6 8" id="KW-0067">ATP-binding</keyword>
<dbReference type="GO" id="GO:0005524">
    <property type="term" value="F:ATP binding"/>
    <property type="evidence" value="ECO:0007669"/>
    <property type="project" value="UniProtKB-UniRule"/>
</dbReference>
<evidence type="ECO:0000256" key="1">
    <source>
        <dbReference type="ARBA" id="ARBA00004496"/>
    </source>
</evidence>
<dbReference type="GO" id="GO:0032267">
    <property type="term" value="F:tRNA(Ile)-lysidine synthase activity"/>
    <property type="evidence" value="ECO:0007669"/>
    <property type="project" value="UniProtKB-EC"/>
</dbReference>
<reference evidence="11" key="1">
    <citation type="submission" date="2012-11" db="EMBL/GenBank/DDBJ databases">
        <authorList>
            <person name="Singh A."/>
            <person name="Pinnaka A.K."/>
            <person name="Vaidya B."/>
        </authorList>
    </citation>
    <scope>NUCLEOTIDE SEQUENCE [LARGE SCALE GENOMIC DNA]</scope>
    <source>
        <strain evidence="11">AK23</strain>
    </source>
</reference>
<dbReference type="NCBIfam" id="TIGR02432">
    <property type="entry name" value="lysidine_TilS_N"/>
    <property type="match status" value="1"/>
</dbReference>
<feature type="domain" description="Lysidine-tRNA(Ile) synthetase C-terminal" evidence="9">
    <location>
        <begin position="349"/>
        <end position="419"/>
    </location>
</feature>
<dbReference type="CDD" id="cd01992">
    <property type="entry name" value="TilS_N"/>
    <property type="match status" value="1"/>
</dbReference>
<evidence type="ECO:0000313" key="11">
    <source>
        <dbReference type="Proteomes" id="UP000019464"/>
    </source>
</evidence>
<dbReference type="SUPFAM" id="SSF82829">
    <property type="entry name" value="MesJ substrate recognition domain-like"/>
    <property type="match status" value="1"/>
</dbReference>
<dbReference type="Gene3D" id="1.20.59.20">
    <property type="match status" value="1"/>
</dbReference>
<dbReference type="SUPFAM" id="SSF52402">
    <property type="entry name" value="Adenine nucleotide alpha hydrolases-like"/>
    <property type="match status" value="1"/>
</dbReference>
<comment type="function">
    <text evidence="8">Ligates lysine onto the cytidine present at position 34 of the AUA codon-specific tRNA(Ile) that contains the anticodon CAU, in an ATP-dependent manner. Cytidine is converted to lysidine, thus changing the amino acid specificity of the tRNA from methionine to isoleucine.</text>
</comment>
<dbReference type="Pfam" id="PF11734">
    <property type="entry name" value="TilS_C"/>
    <property type="match status" value="1"/>
</dbReference>
<comment type="caution">
    <text evidence="10">The sequence shown here is derived from an EMBL/GenBank/DDBJ whole genome shotgun (WGS) entry which is preliminary data.</text>
</comment>
<dbReference type="SUPFAM" id="SSF56037">
    <property type="entry name" value="PheT/TilS domain"/>
    <property type="match status" value="1"/>
</dbReference>
<dbReference type="SMART" id="SM00977">
    <property type="entry name" value="TilS_C"/>
    <property type="match status" value="1"/>
</dbReference>
<keyword evidence="2 8" id="KW-0963">Cytoplasm</keyword>
<evidence type="ECO:0000256" key="5">
    <source>
        <dbReference type="ARBA" id="ARBA00022741"/>
    </source>
</evidence>
<dbReference type="PANTHER" id="PTHR43033">
    <property type="entry name" value="TRNA(ILE)-LYSIDINE SYNTHASE-RELATED"/>
    <property type="match status" value="1"/>
</dbReference>
<evidence type="ECO:0000256" key="8">
    <source>
        <dbReference type="HAMAP-Rule" id="MF_01161"/>
    </source>
</evidence>
<evidence type="ECO:0000256" key="7">
    <source>
        <dbReference type="ARBA" id="ARBA00048539"/>
    </source>
</evidence>
<dbReference type="OrthoDB" id="9807403at2"/>
<dbReference type="InterPro" id="IPR011063">
    <property type="entry name" value="TilS/TtcA_N"/>
</dbReference>
<evidence type="ECO:0000256" key="3">
    <source>
        <dbReference type="ARBA" id="ARBA00022598"/>
    </source>
</evidence>
<dbReference type="STRING" id="1229521.D791_00941"/>
<organism evidence="10 11">
    <name type="scientific">Nitrincola nitratireducens</name>
    <dbReference type="NCBI Taxonomy" id="1229521"/>
    <lineage>
        <taxon>Bacteria</taxon>
        <taxon>Pseudomonadati</taxon>
        <taxon>Pseudomonadota</taxon>
        <taxon>Gammaproteobacteria</taxon>
        <taxon>Oceanospirillales</taxon>
        <taxon>Oceanospirillaceae</taxon>
        <taxon>Nitrincola</taxon>
    </lineage>
</organism>